<dbReference type="Proteomes" id="UP000218542">
    <property type="component" value="Unassembled WGS sequence"/>
</dbReference>
<evidence type="ECO:0000259" key="3">
    <source>
        <dbReference type="PROSITE" id="PS50110"/>
    </source>
</evidence>
<sequence>MATILIADDEPGMRILIEQTLEPLIDKGVELLLANDGKQALEIIKRAKPDLVLLDVMMPEMSGFDVCNSAKNILGMKDVYILILTAKGQKFDKQMAKDIGVNHYITKPFDLDELLEKVVNILGIEM</sequence>
<gene>
    <name evidence="4" type="ORF">SCALIN_C10_0108</name>
</gene>
<evidence type="ECO:0000256" key="2">
    <source>
        <dbReference type="PROSITE-ProRule" id="PRU00169"/>
    </source>
</evidence>
<proteinExistence type="predicted"/>
<dbReference type="EMBL" id="BAOS01000010">
    <property type="protein sequence ID" value="GAX60348.1"/>
    <property type="molecule type" value="Genomic_DNA"/>
</dbReference>
<dbReference type="RefSeq" id="WP_096893652.1">
    <property type="nucleotide sequence ID" value="NZ_BAOS01000010.1"/>
</dbReference>
<name>A0A286TWT3_9BACT</name>
<dbReference type="InterPro" id="IPR050595">
    <property type="entry name" value="Bact_response_regulator"/>
</dbReference>
<dbReference type="PANTHER" id="PTHR44591:SF3">
    <property type="entry name" value="RESPONSE REGULATORY DOMAIN-CONTAINING PROTEIN"/>
    <property type="match status" value="1"/>
</dbReference>
<reference evidence="5" key="1">
    <citation type="journal article" date="2017" name="Environ. Microbiol. Rep.">
        <title>Genetic Diversity of Marine Anaerobic Ammonium-Oxidizing Bacteria as Revealed by Genomic and Proteomic Analyses of 'Candidatus Scalindua japonica'.</title>
        <authorList>
            <person name="Oshiki M."/>
            <person name="Mizuto K."/>
            <person name="Kimura Z."/>
            <person name="Kindaichi T."/>
            <person name="Satoh H."/>
            <person name="Okabe S."/>
        </authorList>
    </citation>
    <scope>NUCLEOTIDE SEQUENCE [LARGE SCALE GENOMIC DNA]</scope>
    <source>
        <strain evidence="5">husup-a2</strain>
    </source>
</reference>
<dbReference type="GO" id="GO:0000160">
    <property type="term" value="P:phosphorelay signal transduction system"/>
    <property type="evidence" value="ECO:0007669"/>
    <property type="project" value="InterPro"/>
</dbReference>
<organism evidence="4 5">
    <name type="scientific">Candidatus Scalindua japonica</name>
    <dbReference type="NCBI Taxonomy" id="1284222"/>
    <lineage>
        <taxon>Bacteria</taxon>
        <taxon>Pseudomonadati</taxon>
        <taxon>Planctomycetota</taxon>
        <taxon>Candidatus Brocadiia</taxon>
        <taxon>Candidatus Brocadiales</taxon>
        <taxon>Candidatus Scalinduaceae</taxon>
        <taxon>Candidatus Scalindua</taxon>
    </lineage>
</organism>
<accession>A0A286TWT3</accession>
<dbReference type="SUPFAM" id="SSF52172">
    <property type="entry name" value="CheY-like"/>
    <property type="match status" value="1"/>
</dbReference>
<feature type="modified residue" description="4-aspartylphosphate" evidence="2">
    <location>
        <position position="55"/>
    </location>
</feature>
<evidence type="ECO:0000313" key="5">
    <source>
        <dbReference type="Proteomes" id="UP000218542"/>
    </source>
</evidence>
<dbReference type="PANTHER" id="PTHR44591">
    <property type="entry name" value="STRESS RESPONSE REGULATOR PROTEIN 1"/>
    <property type="match status" value="1"/>
</dbReference>
<feature type="domain" description="Response regulatory" evidence="3">
    <location>
        <begin position="3"/>
        <end position="122"/>
    </location>
</feature>
<keyword evidence="1 2" id="KW-0597">Phosphoprotein</keyword>
<dbReference type="PROSITE" id="PS50110">
    <property type="entry name" value="RESPONSE_REGULATORY"/>
    <property type="match status" value="1"/>
</dbReference>
<dbReference type="InterPro" id="IPR001789">
    <property type="entry name" value="Sig_transdc_resp-reg_receiver"/>
</dbReference>
<protein>
    <submittedName>
        <fullName evidence="4">Two-component response regulator, CheY subfamily</fullName>
    </submittedName>
</protein>
<comment type="caution">
    <text evidence="4">The sequence shown here is derived from an EMBL/GenBank/DDBJ whole genome shotgun (WGS) entry which is preliminary data.</text>
</comment>
<evidence type="ECO:0000256" key="1">
    <source>
        <dbReference type="ARBA" id="ARBA00022553"/>
    </source>
</evidence>
<dbReference type="Pfam" id="PF00072">
    <property type="entry name" value="Response_reg"/>
    <property type="match status" value="1"/>
</dbReference>
<dbReference type="OrthoDB" id="9800897at2"/>
<dbReference type="InterPro" id="IPR011006">
    <property type="entry name" value="CheY-like_superfamily"/>
</dbReference>
<dbReference type="AlphaFoldDB" id="A0A286TWT3"/>
<keyword evidence="5" id="KW-1185">Reference proteome</keyword>
<dbReference type="Gene3D" id="3.40.50.2300">
    <property type="match status" value="1"/>
</dbReference>
<dbReference type="SMART" id="SM00448">
    <property type="entry name" value="REC"/>
    <property type="match status" value="1"/>
</dbReference>
<evidence type="ECO:0000313" key="4">
    <source>
        <dbReference type="EMBL" id="GAX60348.1"/>
    </source>
</evidence>